<keyword evidence="3" id="KW-1185">Reference proteome</keyword>
<gene>
    <name evidence="2" type="ORF">TNCT_332591</name>
</gene>
<evidence type="ECO:0000313" key="2">
    <source>
        <dbReference type="EMBL" id="GFR16924.1"/>
    </source>
</evidence>
<feature type="region of interest" description="Disordered" evidence="1">
    <location>
        <begin position="19"/>
        <end position="43"/>
    </location>
</feature>
<reference evidence="2" key="1">
    <citation type="submission" date="2020-07" db="EMBL/GenBank/DDBJ databases">
        <title>Multicomponent nature underlies the extraordinary mechanical properties of spider dragline silk.</title>
        <authorList>
            <person name="Kono N."/>
            <person name="Nakamura H."/>
            <person name="Mori M."/>
            <person name="Yoshida Y."/>
            <person name="Ohtoshi R."/>
            <person name="Malay A.D."/>
            <person name="Moran D.A.P."/>
            <person name="Tomita M."/>
            <person name="Numata K."/>
            <person name="Arakawa K."/>
        </authorList>
    </citation>
    <scope>NUCLEOTIDE SEQUENCE</scope>
</reference>
<dbReference type="Proteomes" id="UP000887116">
    <property type="component" value="Unassembled WGS sequence"/>
</dbReference>
<feature type="non-terminal residue" evidence="2">
    <location>
        <position position="43"/>
    </location>
</feature>
<dbReference type="EMBL" id="BMAO01037323">
    <property type="protein sequence ID" value="GFR16924.1"/>
    <property type="molecule type" value="Genomic_DNA"/>
</dbReference>
<protein>
    <submittedName>
        <fullName evidence="2">Uncharacterized protein</fullName>
    </submittedName>
</protein>
<organism evidence="2 3">
    <name type="scientific">Trichonephila clavata</name>
    <name type="common">Joro spider</name>
    <name type="synonym">Nephila clavata</name>
    <dbReference type="NCBI Taxonomy" id="2740835"/>
    <lineage>
        <taxon>Eukaryota</taxon>
        <taxon>Metazoa</taxon>
        <taxon>Ecdysozoa</taxon>
        <taxon>Arthropoda</taxon>
        <taxon>Chelicerata</taxon>
        <taxon>Arachnida</taxon>
        <taxon>Araneae</taxon>
        <taxon>Araneomorphae</taxon>
        <taxon>Entelegynae</taxon>
        <taxon>Araneoidea</taxon>
        <taxon>Nephilidae</taxon>
        <taxon>Trichonephila</taxon>
    </lineage>
</organism>
<feature type="compositionally biased region" description="Basic and acidic residues" evidence="1">
    <location>
        <begin position="32"/>
        <end position="43"/>
    </location>
</feature>
<accession>A0A8X6I7I6</accession>
<name>A0A8X6I7I6_TRICU</name>
<sequence>MYRRRKGLTPEGIKIIWDELPSDVSTSEEDSSSDKDSPHSPYA</sequence>
<evidence type="ECO:0000313" key="3">
    <source>
        <dbReference type="Proteomes" id="UP000887116"/>
    </source>
</evidence>
<dbReference type="AlphaFoldDB" id="A0A8X6I7I6"/>
<evidence type="ECO:0000256" key="1">
    <source>
        <dbReference type="SAM" id="MobiDB-lite"/>
    </source>
</evidence>
<proteinExistence type="predicted"/>
<comment type="caution">
    <text evidence="2">The sequence shown here is derived from an EMBL/GenBank/DDBJ whole genome shotgun (WGS) entry which is preliminary data.</text>
</comment>